<dbReference type="STRING" id="1161099.SAMN05444817_1186"/>
<accession>A0A1N7KD18</accession>
<keyword evidence="1" id="KW-0472">Membrane</keyword>
<reference evidence="3" key="1">
    <citation type="submission" date="2017-01" db="EMBL/GenBank/DDBJ databases">
        <authorList>
            <person name="Varghese N."/>
            <person name="Submissions S."/>
        </authorList>
    </citation>
    <scope>NUCLEOTIDE SEQUENCE [LARGE SCALE GENOMIC DNA]</scope>
    <source>
        <strain evidence="3">DSM 44531</strain>
    </source>
</reference>
<evidence type="ECO:0000313" key="3">
    <source>
        <dbReference type="Proteomes" id="UP000186292"/>
    </source>
</evidence>
<keyword evidence="1" id="KW-1133">Transmembrane helix</keyword>
<keyword evidence="1" id="KW-0812">Transmembrane</keyword>
<proteinExistence type="predicted"/>
<gene>
    <name evidence="2" type="ORF">SAMN05444817_1186</name>
</gene>
<keyword evidence="3" id="KW-1185">Reference proteome</keyword>
<name>A0A1N7KD18_9CORY</name>
<dbReference type="EMBL" id="FTOF01000018">
    <property type="protein sequence ID" value="SIS59488.1"/>
    <property type="molecule type" value="Genomic_DNA"/>
</dbReference>
<organism evidence="2 3">
    <name type="scientific">Corynebacterium appendicis CIP 107643</name>
    <dbReference type="NCBI Taxonomy" id="1161099"/>
    <lineage>
        <taxon>Bacteria</taxon>
        <taxon>Bacillati</taxon>
        <taxon>Actinomycetota</taxon>
        <taxon>Actinomycetes</taxon>
        <taxon>Mycobacteriales</taxon>
        <taxon>Corynebacteriaceae</taxon>
        <taxon>Corynebacterium</taxon>
    </lineage>
</organism>
<sequence length="34" mass="3542">MVWASVTVVAIGLGVFWARVLCLIVALTGTAPQV</sequence>
<dbReference type="AlphaFoldDB" id="A0A1N7KD18"/>
<evidence type="ECO:0000313" key="2">
    <source>
        <dbReference type="EMBL" id="SIS59488.1"/>
    </source>
</evidence>
<dbReference type="Proteomes" id="UP000186292">
    <property type="component" value="Unassembled WGS sequence"/>
</dbReference>
<feature type="transmembrane region" description="Helical" evidence="1">
    <location>
        <begin position="6"/>
        <end position="28"/>
    </location>
</feature>
<protein>
    <submittedName>
        <fullName evidence="2">Uncharacterized protein</fullName>
    </submittedName>
</protein>
<evidence type="ECO:0000256" key="1">
    <source>
        <dbReference type="SAM" id="Phobius"/>
    </source>
</evidence>